<protein>
    <submittedName>
        <fullName evidence="3">D-arabinono-1,4-lactone oxidase</fullName>
    </submittedName>
</protein>
<gene>
    <name evidence="3" type="ORF">SAMN05518846_106189</name>
</gene>
<dbReference type="STRING" id="1884381.SAMN05518846_106189"/>
<dbReference type="AlphaFoldDB" id="A0A1I3V0X2"/>
<evidence type="ECO:0000259" key="2">
    <source>
        <dbReference type="Pfam" id="PF04030"/>
    </source>
</evidence>
<dbReference type="Gene3D" id="3.30.70.2520">
    <property type="match status" value="1"/>
</dbReference>
<dbReference type="EMBL" id="FORT01000006">
    <property type="protein sequence ID" value="SFJ88885.1"/>
    <property type="molecule type" value="Genomic_DNA"/>
</dbReference>
<dbReference type="GO" id="GO:0003885">
    <property type="term" value="F:D-arabinono-1,4-lactone oxidase activity"/>
    <property type="evidence" value="ECO:0007669"/>
    <property type="project" value="InterPro"/>
</dbReference>
<dbReference type="GO" id="GO:0016020">
    <property type="term" value="C:membrane"/>
    <property type="evidence" value="ECO:0007669"/>
    <property type="project" value="InterPro"/>
</dbReference>
<accession>A0A1I3V0X2</accession>
<reference evidence="4" key="1">
    <citation type="submission" date="2016-10" db="EMBL/GenBank/DDBJ databases">
        <authorList>
            <person name="Varghese N."/>
            <person name="Submissions S."/>
        </authorList>
    </citation>
    <scope>NUCLEOTIDE SEQUENCE [LARGE SCALE GENOMIC DNA]</scope>
    <source>
        <strain evidence="4">OK042</strain>
    </source>
</reference>
<evidence type="ECO:0000313" key="4">
    <source>
        <dbReference type="Proteomes" id="UP000198915"/>
    </source>
</evidence>
<sequence length="111" mass="12947">MIVSKVCTRWILRNVPLKSPYSDTAQVKFMDETTELTQVKQDDIWLSPAYGRDSAYIAVHMYKGMPYQPYFQRIEAIPRLEDFLALRTHMDPDGLFLNPYLSELFGVPVRT</sequence>
<keyword evidence="1" id="KW-0560">Oxidoreductase</keyword>
<dbReference type="Pfam" id="PF04030">
    <property type="entry name" value="ALO"/>
    <property type="match status" value="1"/>
</dbReference>
<feature type="domain" description="D-arabinono-1,4-lactone oxidase C-terminal" evidence="2">
    <location>
        <begin position="38"/>
        <end position="77"/>
    </location>
</feature>
<name>A0A1I3V0X2_9BACL</name>
<keyword evidence="4" id="KW-1185">Reference proteome</keyword>
<dbReference type="Proteomes" id="UP000198915">
    <property type="component" value="Unassembled WGS sequence"/>
</dbReference>
<proteinExistence type="predicted"/>
<dbReference type="InterPro" id="IPR007173">
    <property type="entry name" value="ALO_C"/>
</dbReference>
<evidence type="ECO:0000313" key="3">
    <source>
        <dbReference type="EMBL" id="SFJ88885.1"/>
    </source>
</evidence>
<organism evidence="3 4">
    <name type="scientific">Brevibacillus centrosporus</name>
    <dbReference type="NCBI Taxonomy" id="54910"/>
    <lineage>
        <taxon>Bacteria</taxon>
        <taxon>Bacillati</taxon>
        <taxon>Bacillota</taxon>
        <taxon>Bacilli</taxon>
        <taxon>Bacillales</taxon>
        <taxon>Paenibacillaceae</taxon>
        <taxon>Brevibacillus</taxon>
    </lineage>
</organism>
<evidence type="ECO:0000256" key="1">
    <source>
        <dbReference type="ARBA" id="ARBA00023002"/>
    </source>
</evidence>